<keyword evidence="2 10" id="KW-0813">Transport</keyword>
<proteinExistence type="inferred from homology"/>
<evidence type="ECO:0000256" key="8">
    <source>
        <dbReference type="ARBA" id="ARBA00023170"/>
    </source>
</evidence>
<evidence type="ECO:0000256" key="7">
    <source>
        <dbReference type="ARBA" id="ARBA00023136"/>
    </source>
</evidence>
<dbReference type="PROSITE" id="PS52016">
    <property type="entry name" value="TONB_DEPENDENT_REC_3"/>
    <property type="match status" value="1"/>
</dbReference>
<keyword evidence="15" id="KW-1185">Reference proteome</keyword>
<keyword evidence="9 10" id="KW-0998">Cell outer membrane</keyword>
<evidence type="ECO:0000259" key="13">
    <source>
        <dbReference type="Pfam" id="PF07715"/>
    </source>
</evidence>
<keyword evidence="5" id="KW-0732">Signal</keyword>
<name>A0ABS3T293_9FLAO</name>
<evidence type="ECO:0000256" key="10">
    <source>
        <dbReference type="PROSITE-ProRule" id="PRU01360"/>
    </source>
</evidence>
<dbReference type="PANTHER" id="PTHR30069">
    <property type="entry name" value="TONB-DEPENDENT OUTER MEMBRANE RECEPTOR"/>
    <property type="match status" value="1"/>
</dbReference>
<dbReference type="Pfam" id="PF07715">
    <property type="entry name" value="Plug"/>
    <property type="match status" value="1"/>
</dbReference>
<keyword evidence="7 10" id="KW-0472">Membrane</keyword>
<keyword evidence="6 11" id="KW-0798">TonB box</keyword>
<evidence type="ECO:0000256" key="4">
    <source>
        <dbReference type="ARBA" id="ARBA00022692"/>
    </source>
</evidence>
<dbReference type="Gene3D" id="2.170.130.10">
    <property type="entry name" value="TonB-dependent receptor, plug domain"/>
    <property type="match status" value="1"/>
</dbReference>
<evidence type="ECO:0000313" key="15">
    <source>
        <dbReference type="Proteomes" id="UP000676776"/>
    </source>
</evidence>
<dbReference type="InterPro" id="IPR036942">
    <property type="entry name" value="Beta-barrel_TonB_sf"/>
</dbReference>
<dbReference type="InterPro" id="IPR037066">
    <property type="entry name" value="Plug_dom_sf"/>
</dbReference>
<keyword evidence="3 10" id="KW-1134">Transmembrane beta strand</keyword>
<dbReference type="SUPFAM" id="SSF49464">
    <property type="entry name" value="Carboxypeptidase regulatory domain-like"/>
    <property type="match status" value="1"/>
</dbReference>
<dbReference type="RefSeq" id="WP_208154230.1">
    <property type="nucleotide sequence ID" value="NZ_JAGEVF010000006.1"/>
</dbReference>
<dbReference type="Pfam" id="PF00593">
    <property type="entry name" value="TonB_dep_Rec_b-barrel"/>
    <property type="match status" value="1"/>
</dbReference>
<organism evidence="14 15">
    <name type="scientific">Winogradskyella pelagia</name>
    <dbReference type="NCBI Taxonomy" id="2819984"/>
    <lineage>
        <taxon>Bacteria</taxon>
        <taxon>Pseudomonadati</taxon>
        <taxon>Bacteroidota</taxon>
        <taxon>Flavobacteriia</taxon>
        <taxon>Flavobacteriales</taxon>
        <taxon>Flavobacteriaceae</taxon>
        <taxon>Winogradskyella</taxon>
    </lineage>
</organism>
<keyword evidence="8 14" id="KW-0675">Receptor</keyword>
<dbReference type="Gene3D" id="2.40.170.20">
    <property type="entry name" value="TonB-dependent receptor, beta-barrel domain"/>
    <property type="match status" value="1"/>
</dbReference>
<dbReference type="InterPro" id="IPR012910">
    <property type="entry name" value="Plug_dom"/>
</dbReference>
<dbReference type="InterPro" id="IPR000531">
    <property type="entry name" value="Beta-barrel_TonB"/>
</dbReference>
<feature type="domain" description="TonB-dependent receptor plug" evidence="13">
    <location>
        <begin position="121"/>
        <end position="221"/>
    </location>
</feature>
<gene>
    <name evidence="14" type="ORF">J4050_08915</name>
</gene>
<keyword evidence="4 10" id="KW-0812">Transmembrane</keyword>
<dbReference type="Proteomes" id="UP000676776">
    <property type="component" value="Unassembled WGS sequence"/>
</dbReference>
<dbReference type="PANTHER" id="PTHR30069:SF29">
    <property type="entry name" value="HEMOGLOBIN AND HEMOGLOBIN-HAPTOGLOBIN-BINDING PROTEIN 1-RELATED"/>
    <property type="match status" value="1"/>
</dbReference>
<dbReference type="InterPro" id="IPR039426">
    <property type="entry name" value="TonB-dep_rcpt-like"/>
</dbReference>
<evidence type="ECO:0000256" key="9">
    <source>
        <dbReference type="ARBA" id="ARBA00023237"/>
    </source>
</evidence>
<reference evidence="14 15" key="1">
    <citation type="submission" date="2021-03" db="EMBL/GenBank/DDBJ databases">
        <title>Winogradskyella sp. nov., isolated from costal sediment.</title>
        <authorList>
            <person name="Gao C."/>
        </authorList>
    </citation>
    <scope>NUCLEOTIDE SEQUENCE [LARGE SCALE GENOMIC DNA]</scope>
    <source>
        <strain evidence="14 15">DF17</strain>
    </source>
</reference>
<evidence type="ECO:0000256" key="6">
    <source>
        <dbReference type="ARBA" id="ARBA00023077"/>
    </source>
</evidence>
<dbReference type="Gene3D" id="2.60.40.1120">
    <property type="entry name" value="Carboxypeptidase-like, regulatory domain"/>
    <property type="match status" value="1"/>
</dbReference>
<protein>
    <submittedName>
        <fullName evidence="14">TonB-dependent receptor</fullName>
    </submittedName>
</protein>
<evidence type="ECO:0000256" key="5">
    <source>
        <dbReference type="ARBA" id="ARBA00022729"/>
    </source>
</evidence>
<evidence type="ECO:0000259" key="12">
    <source>
        <dbReference type="Pfam" id="PF00593"/>
    </source>
</evidence>
<dbReference type="InterPro" id="IPR008969">
    <property type="entry name" value="CarboxyPept-like_regulatory"/>
</dbReference>
<evidence type="ECO:0000256" key="11">
    <source>
        <dbReference type="RuleBase" id="RU003357"/>
    </source>
</evidence>
<evidence type="ECO:0000256" key="2">
    <source>
        <dbReference type="ARBA" id="ARBA00022448"/>
    </source>
</evidence>
<accession>A0ABS3T293</accession>
<dbReference type="SUPFAM" id="SSF56935">
    <property type="entry name" value="Porins"/>
    <property type="match status" value="1"/>
</dbReference>
<evidence type="ECO:0000256" key="1">
    <source>
        <dbReference type="ARBA" id="ARBA00004571"/>
    </source>
</evidence>
<comment type="caution">
    <text evidence="14">The sequence shown here is derived from an EMBL/GenBank/DDBJ whole genome shotgun (WGS) entry which is preliminary data.</text>
</comment>
<evidence type="ECO:0000256" key="3">
    <source>
        <dbReference type="ARBA" id="ARBA00022452"/>
    </source>
</evidence>
<comment type="similarity">
    <text evidence="10 11">Belongs to the TonB-dependent receptor family.</text>
</comment>
<dbReference type="Pfam" id="PF13715">
    <property type="entry name" value="CarbopepD_reg_2"/>
    <property type="match status" value="1"/>
</dbReference>
<feature type="domain" description="TonB-dependent receptor-like beta-barrel" evidence="12">
    <location>
        <begin position="342"/>
        <end position="772"/>
    </location>
</feature>
<sequence>MFRYIGLLSLAFTCLSFGQDCNYTLLGELSDFHDGTPIVSATIYIKETNRYITSDLDGKFKIENLCKGKLTLTISHIGCETKTVSFNISGDTFKAIALEHHIEQLNEVSVTGSKTNRESKTAQQAVIKAKEIEGFSSGSLANITETIAGVSALNTGNNIVKPIIHGLHSSRVITMQNGVRMQDQEWGLEHAPSVDVNALQEITLVKGASALMYSGDAIGGAIVLKPVKTYNKDSLFGRTIAVYDSNNRGYSISSSLFKSYEKGWYIGGQGSYRRFGDSKAPDYVLSNTGLDFKAFSFQTGYRSFEESFNVYYSYLDNEIGILSSAHIGGIDQFIESIESGQPATIRDFTYDIRDPRQRIRHHLAKVEYERRFSKLGKLTLQYDYQRNQRQEFDRRRGDFKGVPSIDLLLQTHGLQSRFLFDSNERVKIQAGLQSQYQDNFADPATGVFRLIPDFERLDMGAFILSEWKLDNDYLLEGAIRYDYNHIDAQKIYRDFRWEERGYDQDFADIIVDENIAPGQLLTNPVYDFHNISIAIGAKRTIGNHEIALNYSLSNRAPNPSELFSDGLHQSVARIEVGNLRLGKETANQLSATYTYQNSRINLSVEPYINRIDNYIFIAPTELGIRIIGQAGAFLEYEFLATDALLYGVDFNLDYSLSERLSFKNSTAFIIGEDLDNNEPLIDMPPINTRNTIQYQNKKWNNLSLGLTSDFFAMQNNFPNYNFQYTVPSTGEDVLVDVSTPPSSYHLLHFNSSIETKLFKKSTLEIGFNIQNVFNINYRNYLNRLRFFADEVGRNFQIQLKFNY</sequence>
<comment type="subcellular location">
    <subcellularLocation>
        <location evidence="1 10">Cell outer membrane</location>
        <topology evidence="1 10">Multi-pass membrane protein</topology>
    </subcellularLocation>
</comment>
<evidence type="ECO:0000313" key="14">
    <source>
        <dbReference type="EMBL" id="MBO3116866.1"/>
    </source>
</evidence>
<dbReference type="EMBL" id="JAGEVF010000006">
    <property type="protein sequence ID" value="MBO3116866.1"/>
    <property type="molecule type" value="Genomic_DNA"/>
</dbReference>